<dbReference type="Pfam" id="PF18911">
    <property type="entry name" value="PKD_4"/>
    <property type="match status" value="1"/>
</dbReference>
<dbReference type="SMART" id="SM00089">
    <property type="entry name" value="PKD"/>
    <property type="match status" value="1"/>
</dbReference>
<dbReference type="PANTHER" id="PTHR19328:SF13">
    <property type="entry name" value="HIPL1 PROTEIN"/>
    <property type="match status" value="1"/>
</dbReference>
<feature type="compositionally biased region" description="Polar residues" evidence="1">
    <location>
        <begin position="269"/>
        <end position="283"/>
    </location>
</feature>
<dbReference type="InterPro" id="IPR000601">
    <property type="entry name" value="PKD_dom"/>
</dbReference>
<dbReference type="Pfam" id="PF07995">
    <property type="entry name" value="GSDH"/>
    <property type="match status" value="1"/>
</dbReference>
<dbReference type="Gene3D" id="2.60.40.10">
    <property type="entry name" value="Immunoglobulins"/>
    <property type="match status" value="1"/>
</dbReference>
<dbReference type="EMBL" id="JBHMDG010000017">
    <property type="protein sequence ID" value="MFB9314250.1"/>
    <property type="molecule type" value="Genomic_DNA"/>
</dbReference>
<dbReference type="SUPFAM" id="SSF49299">
    <property type="entry name" value="PKD domain"/>
    <property type="match status" value="1"/>
</dbReference>
<dbReference type="Gene3D" id="2.120.10.30">
    <property type="entry name" value="TolB, C-terminal domain"/>
    <property type="match status" value="1"/>
</dbReference>
<feature type="region of interest" description="Disordered" evidence="1">
    <location>
        <begin position="252"/>
        <end position="283"/>
    </location>
</feature>
<dbReference type="InterPro" id="IPR022409">
    <property type="entry name" value="PKD/Chitinase_dom"/>
</dbReference>
<sequence length="839" mass="90085">MTHLAARVGALLLSVALLAPTGASAHDDGHDHDPPSGPSGPTAEAFPGAVLPEGFRDDVVLGGLDQPTAAEQADDGRVFVLEKTGRLLVLDDLDDPTPQVALEIRTEVHNYYDRGALGFTLDPDFATNGYVYLLYAYDHRLGDPAPAPLWGNPADPYYDECPQPNEGCVMSTRLVRYTMSGDTAGDPWVMVEDWCQQFGSHSAGALEFDAAGYLYASGGDGANYDRPDWGQLGGNPCGDPTDEGGRLRAQDVRTTDDPTGLSGSVIRINPTTGAGSSTNPLGGSSDANARRLVAHGFRNPFRFALRPGTSDLYVGDVGEGAAEEIDHVGADRSVLPNFGWPCFEGRARYPFDKPLCTGLSAEQTRMPYFQYSRDVDVVEGERCKKGTASVSALAFVESTSYPADYRGALAFGDYARDCIWFLPARPDGTPDPADPGLLVSGAGNPVDLFTGKDGDLFYVDIGLDEQGNRTEGGGKLHHIVYEPGLPVARITSSAPYGVLPLVVDLDATSSSDPDGDELAYAWDLDGDGEVDSTSPTASFTYTEARDYDVRLTVTDPTGHSDAATVRISAGNRPPSVRIAAPAGSLTWSVDQEVPFSGSATDPDEGDLPGTALDWSLTMQHCPGDCHAHPIASWEDRDSDTFRTIDHELPSHLVLTATATDARGLSTSVSRTIYPREVVETFSTRPAGLRFRVDGAERRAGLTRRGIAGEQVSLSARGPQRLDGRLWAFRSWSTGWGTSPTVTVPRAGRAAYVATFVPVLRSVRVRTSVPGLRVRVGGVLHRSFTKGYQVGARLSLSAPTRQRYDGRDYAFVRWSDGGRSAHRFVVPDRTATVTAVYRRL</sequence>
<feature type="chain" id="PRO_5046319240" evidence="2">
    <location>
        <begin position="26"/>
        <end position="839"/>
    </location>
</feature>
<organism evidence="4 5">
    <name type="scientific">Nocardioides plantarum</name>
    <dbReference type="NCBI Taxonomy" id="29299"/>
    <lineage>
        <taxon>Bacteria</taxon>
        <taxon>Bacillati</taxon>
        <taxon>Actinomycetota</taxon>
        <taxon>Actinomycetes</taxon>
        <taxon>Propionibacteriales</taxon>
        <taxon>Nocardioidaceae</taxon>
        <taxon>Nocardioides</taxon>
    </lineage>
</organism>
<dbReference type="InterPro" id="IPR035986">
    <property type="entry name" value="PKD_dom_sf"/>
</dbReference>
<keyword evidence="5" id="KW-1185">Reference proteome</keyword>
<dbReference type="InterPro" id="IPR011042">
    <property type="entry name" value="6-blade_b-propeller_TolB-like"/>
</dbReference>
<evidence type="ECO:0000256" key="1">
    <source>
        <dbReference type="SAM" id="MobiDB-lite"/>
    </source>
</evidence>
<dbReference type="PROSITE" id="PS50093">
    <property type="entry name" value="PKD"/>
    <property type="match status" value="1"/>
</dbReference>
<evidence type="ECO:0000313" key="5">
    <source>
        <dbReference type="Proteomes" id="UP001589750"/>
    </source>
</evidence>
<comment type="caution">
    <text evidence="4">The sequence shown here is derived from an EMBL/GenBank/DDBJ whole genome shotgun (WGS) entry which is preliminary data.</text>
</comment>
<dbReference type="RefSeq" id="WP_140009499.1">
    <property type="nucleotide sequence ID" value="NZ_JBHMDG010000017.1"/>
</dbReference>
<gene>
    <name evidence="4" type="ORF">ACFFRI_14440</name>
</gene>
<protein>
    <submittedName>
        <fullName evidence="4">PQQ-dependent sugar dehydrogenase</fullName>
    </submittedName>
</protein>
<feature type="signal peptide" evidence="2">
    <location>
        <begin position="1"/>
        <end position="25"/>
    </location>
</feature>
<dbReference type="InterPro" id="IPR013783">
    <property type="entry name" value="Ig-like_fold"/>
</dbReference>
<reference evidence="4 5" key="1">
    <citation type="submission" date="2024-09" db="EMBL/GenBank/DDBJ databases">
        <authorList>
            <person name="Sun Q."/>
            <person name="Mori K."/>
        </authorList>
    </citation>
    <scope>NUCLEOTIDE SEQUENCE [LARGE SCALE GENOMIC DNA]</scope>
    <source>
        <strain evidence="4 5">JCM 9626</strain>
    </source>
</reference>
<dbReference type="SUPFAM" id="SSF50952">
    <property type="entry name" value="Soluble quinoprotein glucose dehydrogenase"/>
    <property type="match status" value="1"/>
</dbReference>
<dbReference type="CDD" id="cd00146">
    <property type="entry name" value="PKD"/>
    <property type="match status" value="1"/>
</dbReference>
<feature type="domain" description="PKD" evidence="3">
    <location>
        <begin position="486"/>
        <end position="569"/>
    </location>
</feature>
<feature type="region of interest" description="Disordered" evidence="1">
    <location>
        <begin position="23"/>
        <end position="47"/>
    </location>
</feature>
<evidence type="ECO:0000313" key="4">
    <source>
        <dbReference type="EMBL" id="MFB9314250.1"/>
    </source>
</evidence>
<accession>A0ABV5KED7</accession>
<name>A0ABV5KED7_9ACTN</name>
<evidence type="ECO:0000256" key="2">
    <source>
        <dbReference type="SAM" id="SignalP"/>
    </source>
</evidence>
<proteinExistence type="predicted"/>
<feature type="compositionally biased region" description="Basic and acidic residues" evidence="1">
    <location>
        <begin position="25"/>
        <end position="34"/>
    </location>
</feature>
<dbReference type="Proteomes" id="UP001589750">
    <property type="component" value="Unassembled WGS sequence"/>
</dbReference>
<dbReference type="InterPro" id="IPR012938">
    <property type="entry name" value="Glc/Sorbosone_DH"/>
</dbReference>
<dbReference type="PANTHER" id="PTHR19328">
    <property type="entry name" value="HEDGEHOG-INTERACTING PROTEIN"/>
    <property type="match status" value="1"/>
</dbReference>
<dbReference type="InterPro" id="IPR011041">
    <property type="entry name" value="Quinoprot_gluc/sorb_DH_b-prop"/>
</dbReference>
<evidence type="ECO:0000259" key="3">
    <source>
        <dbReference type="PROSITE" id="PS50093"/>
    </source>
</evidence>
<keyword evidence="2" id="KW-0732">Signal</keyword>